<keyword evidence="3" id="KW-0862">Zinc</keyword>
<comment type="caution">
    <text evidence="5">The sequence shown here is derived from an EMBL/GenBank/DDBJ whole genome shotgun (WGS) entry which is preliminary data.</text>
</comment>
<dbReference type="Gene3D" id="3.20.20.330">
    <property type="entry name" value="Homocysteine-binding-like domain"/>
    <property type="match status" value="1"/>
</dbReference>
<evidence type="ECO:0000259" key="4">
    <source>
        <dbReference type="PROSITE" id="PS50970"/>
    </source>
</evidence>
<dbReference type="RefSeq" id="WP_202082288.1">
    <property type="nucleotide sequence ID" value="NZ_JAERTZ010000008.1"/>
</dbReference>
<reference evidence="6" key="1">
    <citation type="submission" date="2021-01" db="EMBL/GenBank/DDBJ databases">
        <title>Genome public.</title>
        <authorList>
            <person name="Liu C."/>
            <person name="Sun Q."/>
        </authorList>
    </citation>
    <scope>NUCLEOTIDE SEQUENCE [LARGE SCALE GENOMIC DNA]</scope>
    <source>
        <strain evidence="6">CGMCC 1.18722</strain>
    </source>
</reference>
<dbReference type="PANTHER" id="PTHR11103:SF18">
    <property type="entry name" value="SLR1189 PROTEIN"/>
    <property type="match status" value="1"/>
</dbReference>
<evidence type="ECO:0000256" key="2">
    <source>
        <dbReference type="ARBA" id="ARBA00022679"/>
    </source>
</evidence>
<feature type="domain" description="Hcy-binding" evidence="4">
    <location>
        <begin position="1"/>
        <end position="301"/>
    </location>
</feature>
<gene>
    <name evidence="5" type="ORF">JKV55_03105</name>
</gene>
<proteinExistence type="predicted"/>
<name>A0ABS1QP74_9GAMM</name>
<evidence type="ECO:0000256" key="1">
    <source>
        <dbReference type="ARBA" id="ARBA00022603"/>
    </source>
</evidence>
<sequence length="312" mass="32955">MSGLITILDGGMGRELLRRGAPFRQPEWSALALMEAPAVVGQVHDAFIDAGAEVITTNSYALVPFHIGSETFASRGLELARLAGRLARASADKSPGPARVAGSLPPLFGSYQPELFDEIQAPAIIGPLVEGLSPYVDLWLAETLSSVAEVRVVADALQGDARPRWFSFTLEEDGSGAGGERRVRLRSGESIEQAVEAAMEAGASALLFNCSQAEVMEAAIGRARAVLDAGRLSLRLGVYANSFVPQEKEQVANEGLSTLRDDLDTAAYLAFGESWKKAGADIIGGCCGIGPEHIQALARALGGDRPSRSSEY</sequence>
<dbReference type="InterPro" id="IPR036589">
    <property type="entry name" value="HCY_dom_sf"/>
</dbReference>
<dbReference type="InterPro" id="IPR017226">
    <property type="entry name" value="BHMT-like"/>
</dbReference>
<keyword evidence="6" id="KW-1185">Reference proteome</keyword>
<dbReference type="SUPFAM" id="SSF82282">
    <property type="entry name" value="Homocysteine S-methyltransferase"/>
    <property type="match status" value="1"/>
</dbReference>
<dbReference type="EMBL" id="JAERTZ010000008">
    <property type="protein sequence ID" value="MBL1376322.1"/>
    <property type="molecule type" value="Genomic_DNA"/>
</dbReference>
<dbReference type="PROSITE" id="PS50970">
    <property type="entry name" value="HCY"/>
    <property type="match status" value="1"/>
</dbReference>
<protein>
    <submittedName>
        <fullName evidence="5">Homocysteine S-methyltransferase family protein</fullName>
    </submittedName>
</protein>
<feature type="binding site" evidence="3">
    <location>
        <position position="286"/>
    </location>
    <ligand>
        <name>Zn(2+)</name>
        <dbReference type="ChEBI" id="CHEBI:29105"/>
    </ligand>
</feature>
<evidence type="ECO:0000313" key="6">
    <source>
        <dbReference type="Proteomes" id="UP000638570"/>
    </source>
</evidence>
<dbReference type="Proteomes" id="UP000638570">
    <property type="component" value="Unassembled WGS sequence"/>
</dbReference>
<feature type="binding site" evidence="3">
    <location>
        <position position="287"/>
    </location>
    <ligand>
        <name>Zn(2+)</name>
        <dbReference type="ChEBI" id="CHEBI:29105"/>
    </ligand>
</feature>
<keyword evidence="2 3" id="KW-0808">Transferase</keyword>
<dbReference type="Pfam" id="PF02574">
    <property type="entry name" value="S-methyl_trans"/>
    <property type="match status" value="1"/>
</dbReference>
<evidence type="ECO:0000313" key="5">
    <source>
        <dbReference type="EMBL" id="MBL1376322.1"/>
    </source>
</evidence>
<feature type="binding site" evidence="3">
    <location>
        <position position="210"/>
    </location>
    <ligand>
        <name>Zn(2+)</name>
        <dbReference type="ChEBI" id="CHEBI:29105"/>
    </ligand>
</feature>
<keyword evidence="3" id="KW-0479">Metal-binding</keyword>
<organism evidence="5 6">
    <name type="scientific">Zobellella iuensis</name>
    <dbReference type="NCBI Taxonomy" id="2803811"/>
    <lineage>
        <taxon>Bacteria</taxon>
        <taxon>Pseudomonadati</taxon>
        <taxon>Pseudomonadota</taxon>
        <taxon>Gammaproteobacteria</taxon>
        <taxon>Aeromonadales</taxon>
        <taxon>Aeromonadaceae</taxon>
        <taxon>Zobellella</taxon>
    </lineage>
</organism>
<dbReference type="PANTHER" id="PTHR11103">
    <property type="entry name" value="SLR1189 PROTEIN"/>
    <property type="match status" value="1"/>
</dbReference>
<accession>A0ABS1QP74</accession>
<evidence type="ECO:0000256" key="3">
    <source>
        <dbReference type="PROSITE-ProRule" id="PRU00333"/>
    </source>
</evidence>
<dbReference type="PIRSF" id="PIRSF037505">
    <property type="entry name" value="Betaine_HMT"/>
    <property type="match status" value="1"/>
</dbReference>
<keyword evidence="1 3" id="KW-0489">Methyltransferase</keyword>
<dbReference type="InterPro" id="IPR003726">
    <property type="entry name" value="HCY_dom"/>
</dbReference>
<comment type="cofactor">
    <cofactor evidence="3">
        <name>Zn(2+)</name>
        <dbReference type="ChEBI" id="CHEBI:29105"/>
    </cofactor>
</comment>